<dbReference type="OMA" id="CAEHQIP"/>
<evidence type="ECO:0000313" key="6">
    <source>
        <dbReference type="EMBL" id="CCC52954.1"/>
    </source>
</evidence>
<evidence type="ECO:0000256" key="1">
    <source>
        <dbReference type="ARBA" id="ARBA00005824"/>
    </source>
</evidence>
<protein>
    <recommendedName>
        <fullName evidence="4">40S ribosomal protein S12</fullName>
    </recommendedName>
</protein>
<evidence type="ECO:0000256" key="3">
    <source>
        <dbReference type="ARBA" id="ARBA00023274"/>
    </source>
</evidence>
<evidence type="ECO:0000256" key="4">
    <source>
        <dbReference type="RuleBase" id="RU000670"/>
    </source>
</evidence>
<dbReference type="InterPro" id="IPR029064">
    <property type="entry name" value="Ribosomal_eL30-like_sf"/>
</dbReference>
<accession>G0UAW7</accession>
<dbReference type="GO" id="GO:1990904">
    <property type="term" value="C:ribonucleoprotein complex"/>
    <property type="evidence" value="ECO:0007669"/>
    <property type="project" value="UniProtKB-KW"/>
</dbReference>
<dbReference type="PRINTS" id="PR00972">
    <property type="entry name" value="RIBSOMALS12E"/>
</dbReference>
<dbReference type="GO" id="GO:0005840">
    <property type="term" value="C:ribosome"/>
    <property type="evidence" value="ECO:0007669"/>
    <property type="project" value="UniProtKB-KW"/>
</dbReference>
<dbReference type="VEuPathDB" id="TriTrypDB:TvY486_1104380"/>
<dbReference type="GO" id="GO:0006412">
    <property type="term" value="P:translation"/>
    <property type="evidence" value="ECO:0007669"/>
    <property type="project" value="InterPro"/>
</dbReference>
<dbReference type="InterPro" id="IPR000530">
    <property type="entry name" value="Ribosomal_eS12"/>
</dbReference>
<gene>
    <name evidence="6" type="ORF">TVY486_1104380</name>
</gene>
<dbReference type="Pfam" id="PF01248">
    <property type="entry name" value="Ribosomal_L7Ae"/>
    <property type="match status" value="1"/>
</dbReference>
<keyword evidence="2 4" id="KW-0689">Ribosomal protein</keyword>
<dbReference type="SUPFAM" id="SSF55315">
    <property type="entry name" value="L30e-like"/>
    <property type="match status" value="1"/>
</dbReference>
<comment type="similarity">
    <text evidence="1 4">Belongs to the eukaryotic ribosomal protein eS12 family.</text>
</comment>
<sequence length="144" mass="15613">MAEEASMAVAEAHEPAVTDATLDAAPKSLEDALCTVLRKAREANGLIRGLSEVTRALDRHTAHLCVLADDCEDEDYKKLVKGLAQQGNIDLITVEEREKLAEWAGVVKFDADGKTRKAMKCSCVAVRDFGENTAALGYLLSHLK</sequence>
<name>G0UAW7_TRYVY</name>
<dbReference type="Gene3D" id="3.30.1330.30">
    <property type="match status" value="1"/>
</dbReference>
<dbReference type="InterPro" id="IPR004038">
    <property type="entry name" value="Ribosomal_eL8/eL30/eS12/Gad45"/>
</dbReference>
<dbReference type="PANTHER" id="PTHR11843">
    <property type="entry name" value="40S RIBOSOMAL PROTEIN S12"/>
    <property type="match status" value="1"/>
</dbReference>
<dbReference type="AlphaFoldDB" id="G0UAW7"/>
<proteinExistence type="inferred from homology"/>
<dbReference type="GO" id="GO:0003735">
    <property type="term" value="F:structural constituent of ribosome"/>
    <property type="evidence" value="ECO:0007669"/>
    <property type="project" value="InterPro"/>
</dbReference>
<evidence type="ECO:0000259" key="5">
    <source>
        <dbReference type="Pfam" id="PF01248"/>
    </source>
</evidence>
<organism evidence="6">
    <name type="scientific">Trypanosoma vivax (strain Y486)</name>
    <dbReference type="NCBI Taxonomy" id="1055687"/>
    <lineage>
        <taxon>Eukaryota</taxon>
        <taxon>Discoba</taxon>
        <taxon>Euglenozoa</taxon>
        <taxon>Kinetoplastea</taxon>
        <taxon>Metakinetoplastina</taxon>
        <taxon>Trypanosomatida</taxon>
        <taxon>Trypanosomatidae</taxon>
        <taxon>Trypanosoma</taxon>
        <taxon>Duttonella</taxon>
    </lineage>
</organism>
<keyword evidence="3 4" id="KW-0687">Ribonucleoprotein</keyword>
<dbReference type="EMBL" id="HE573027">
    <property type="protein sequence ID" value="CCC52954.1"/>
    <property type="molecule type" value="Genomic_DNA"/>
</dbReference>
<reference evidence="6" key="1">
    <citation type="journal article" date="2012" name="Proc. Natl. Acad. Sci. U.S.A.">
        <title>Antigenic diversity is generated by distinct evolutionary mechanisms in African trypanosome species.</title>
        <authorList>
            <person name="Jackson A.P."/>
            <person name="Berry A."/>
            <person name="Aslett M."/>
            <person name="Allison H.C."/>
            <person name="Burton P."/>
            <person name="Vavrova-Anderson J."/>
            <person name="Brown R."/>
            <person name="Browne H."/>
            <person name="Corton N."/>
            <person name="Hauser H."/>
            <person name="Gamble J."/>
            <person name="Gilderthorp R."/>
            <person name="Marcello L."/>
            <person name="McQuillan J."/>
            <person name="Otto T.D."/>
            <person name="Quail M.A."/>
            <person name="Sanders M.J."/>
            <person name="van Tonder A."/>
            <person name="Ginger M.L."/>
            <person name="Field M.C."/>
            <person name="Barry J.D."/>
            <person name="Hertz-Fowler C."/>
            <person name="Berriman M."/>
        </authorList>
    </citation>
    <scope>NUCLEOTIDE SEQUENCE</scope>
    <source>
        <strain evidence="6">Y486</strain>
    </source>
</reference>
<evidence type="ECO:0000256" key="2">
    <source>
        <dbReference type="ARBA" id="ARBA00022980"/>
    </source>
</evidence>
<feature type="domain" description="Ribosomal protein eL8/eL30/eS12/Gadd45" evidence="5">
    <location>
        <begin position="33"/>
        <end position="125"/>
    </location>
</feature>